<comment type="caution">
    <text evidence="1">The sequence shown here is derived from an EMBL/GenBank/DDBJ whole genome shotgun (WGS) entry which is preliminary data.</text>
</comment>
<name>A0ABN7WTW3_GIGMA</name>
<evidence type="ECO:0000313" key="1">
    <source>
        <dbReference type="EMBL" id="CAG8839686.1"/>
    </source>
</evidence>
<feature type="non-terminal residue" evidence="1">
    <location>
        <position position="1"/>
    </location>
</feature>
<gene>
    <name evidence="1" type="ORF">GMARGA_LOCUS34560</name>
</gene>
<dbReference type="EMBL" id="CAJVQB010061047">
    <property type="protein sequence ID" value="CAG8839686.1"/>
    <property type="molecule type" value="Genomic_DNA"/>
</dbReference>
<reference evidence="1 2" key="1">
    <citation type="submission" date="2021-06" db="EMBL/GenBank/DDBJ databases">
        <authorList>
            <person name="Kallberg Y."/>
            <person name="Tangrot J."/>
            <person name="Rosling A."/>
        </authorList>
    </citation>
    <scope>NUCLEOTIDE SEQUENCE [LARGE SCALE GENOMIC DNA]</scope>
    <source>
        <strain evidence="1 2">120-4 pot B 10/14</strain>
    </source>
</reference>
<proteinExistence type="predicted"/>
<dbReference type="Proteomes" id="UP000789901">
    <property type="component" value="Unassembled WGS sequence"/>
</dbReference>
<evidence type="ECO:0000313" key="2">
    <source>
        <dbReference type="Proteomes" id="UP000789901"/>
    </source>
</evidence>
<organism evidence="1 2">
    <name type="scientific">Gigaspora margarita</name>
    <dbReference type="NCBI Taxonomy" id="4874"/>
    <lineage>
        <taxon>Eukaryota</taxon>
        <taxon>Fungi</taxon>
        <taxon>Fungi incertae sedis</taxon>
        <taxon>Mucoromycota</taxon>
        <taxon>Glomeromycotina</taxon>
        <taxon>Glomeromycetes</taxon>
        <taxon>Diversisporales</taxon>
        <taxon>Gigasporaceae</taxon>
        <taxon>Gigaspora</taxon>
    </lineage>
</organism>
<protein>
    <submittedName>
        <fullName evidence="1">15889_t:CDS:1</fullName>
    </submittedName>
</protein>
<accession>A0ABN7WTW3</accession>
<keyword evidence="2" id="KW-1185">Reference proteome</keyword>
<sequence length="64" mass="7132">NAWKDVLVVSLVVIPLDRFVARDSFQYIRLNDLPISVCDQAIILDSCGQYLEGGLATFTIIVFS</sequence>